<feature type="domain" description="DNA mismatch repair protein S5" evidence="8">
    <location>
        <begin position="268"/>
        <end position="386"/>
    </location>
</feature>
<dbReference type="InterPro" id="IPR014790">
    <property type="entry name" value="MutL_C"/>
</dbReference>
<dbReference type="PANTHER" id="PTHR10073:SF12">
    <property type="entry name" value="DNA MISMATCH REPAIR PROTEIN MLH1"/>
    <property type="match status" value="1"/>
</dbReference>
<dbReference type="CDD" id="cd00782">
    <property type="entry name" value="MutL_Trans"/>
    <property type="match status" value="1"/>
</dbReference>
<keyword evidence="10" id="KW-1185">Reference proteome</keyword>
<dbReference type="InterPro" id="IPR020667">
    <property type="entry name" value="DNA_mismatch_repair_MutL"/>
</dbReference>
<evidence type="ECO:0000259" key="8">
    <source>
        <dbReference type="SMART" id="SM01340"/>
    </source>
</evidence>
<keyword evidence="9" id="KW-0255">Endonuclease</keyword>
<evidence type="ECO:0000256" key="5">
    <source>
        <dbReference type="HAMAP-Rule" id="MF_00149"/>
    </source>
</evidence>
<dbReference type="InterPro" id="IPR014762">
    <property type="entry name" value="DNA_mismatch_repair_CS"/>
</dbReference>
<dbReference type="InterPro" id="IPR020568">
    <property type="entry name" value="Ribosomal_Su5_D2-typ_SF"/>
</dbReference>
<dbReference type="Pfam" id="PF13589">
    <property type="entry name" value="HATPase_c_3"/>
    <property type="match status" value="1"/>
</dbReference>
<dbReference type="Pfam" id="PF01119">
    <property type="entry name" value="DNA_mis_repair"/>
    <property type="match status" value="1"/>
</dbReference>
<reference evidence="9 10" key="1">
    <citation type="submission" date="2022-06" db="EMBL/GenBank/DDBJ databases">
        <title>Rhizosaccharibacter gen. nov. sp. nov. KSS12, endophytic bacteria isolated from sugarcane.</title>
        <authorList>
            <person name="Pitiwittayakul N."/>
        </authorList>
    </citation>
    <scope>NUCLEOTIDE SEQUENCE [LARGE SCALE GENOMIC DNA]</scope>
    <source>
        <strain evidence="9 10">KSS12</strain>
    </source>
</reference>
<feature type="compositionally biased region" description="Gly residues" evidence="6">
    <location>
        <begin position="388"/>
        <end position="403"/>
    </location>
</feature>
<name>A0ABT1W3A7_9PROT</name>
<dbReference type="InterPro" id="IPR037198">
    <property type="entry name" value="MutL_C_sf"/>
</dbReference>
<keyword evidence="3 5" id="KW-0227">DNA damage</keyword>
<dbReference type="Gene3D" id="3.30.1540.20">
    <property type="entry name" value="MutL, C-terminal domain, dimerisation subdomain"/>
    <property type="match status" value="1"/>
</dbReference>
<comment type="caution">
    <text evidence="9">The sequence shown here is derived from an EMBL/GenBank/DDBJ whole genome shotgun (WGS) entry which is preliminary data.</text>
</comment>
<dbReference type="HAMAP" id="MF_00149">
    <property type="entry name" value="DNA_mis_repair"/>
    <property type="match status" value="1"/>
</dbReference>
<proteinExistence type="inferred from homology"/>
<feature type="compositionally biased region" description="Basic and acidic residues" evidence="6">
    <location>
        <begin position="511"/>
        <end position="521"/>
    </location>
</feature>
<dbReference type="InterPro" id="IPR014721">
    <property type="entry name" value="Ribsml_uS5_D2-typ_fold_subgr"/>
</dbReference>
<dbReference type="GO" id="GO:0004519">
    <property type="term" value="F:endonuclease activity"/>
    <property type="evidence" value="ECO:0007669"/>
    <property type="project" value="UniProtKB-KW"/>
</dbReference>
<dbReference type="EMBL" id="JAMZEJ010000011">
    <property type="protein sequence ID" value="MCQ8242383.1"/>
    <property type="molecule type" value="Genomic_DNA"/>
</dbReference>
<dbReference type="SMART" id="SM01340">
    <property type="entry name" value="DNA_mis_repair"/>
    <property type="match status" value="1"/>
</dbReference>
<dbReference type="NCBIfam" id="TIGR00585">
    <property type="entry name" value="mutl"/>
    <property type="match status" value="2"/>
</dbReference>
<sequence>MSVRTLPVVDDLPLADASAFPVIRRLSEHTVNQIAAGEVIERPAAAVKELVENALDAGARRISVFLEAGGIERIEVVDDGCGMGPEDLSLAVQRHCTSKLADETLVRIDTLGFRGEALPSIGAAARLSIFSRRRPPGAGTPAWNHADRGGALRNAPWNANGDAGGDANGDDGAWCLRIEGGAVGEPFPCAGPPGTRVLVEDLFFATPARRKFLKSARVEASHAEAAIRRLAMAAPHVAFRLHSNGRTLLDLPAADRAGRVEALLAADQADGAGDRRFQGLLEVAGERDGMVLSGRICGPAVHRATTASQFLVVNNRPVVDPVLRTAMRVAFRQVMEPGRHAVGALFLQLPPDRLDVNVHPAKTELRFSDPDGVRGLVIGSIRRALAGGAGTTGAALGGGGRGGRIWYPPEPRRDADGAWTGPSDGGGPAGLGSGAGDRPGPAVPPRLGEPGETGAHPRETGDPAAIAGGSWPGAATIGEDPFPATGRTPPGGFAEPDGSGLGAVGAGTDRPAGDPRDHEDIPAPSWRGPDREDAAGRLPLRDDPSARRLATQPAEREPDAADAERHPLGAPVAQVLDTYVIAVAADGALVLVDQHAAHERLTHEALREQFLSGRIRAQRLLLPAVVDLPAGDAERLLEYRHALADFGVEIESFGGRSVLLRALPALLGNPDPASLLRDLSDELAADELAGPDEAGALQNRLDAVIARMACHGSIRAGRRLGVEEMSALLRRMEGTPRAATCSHGRPTFLRLSRADIERLFGRR</sequence>
<feature type="compositionally biased region" description="Basic and acidic residues" evidence="6">
    <location>
        <begin position="528"/>
        <end position="546"/>
    </location>
</feature>
<dbReference type="PANTHER" id="PTHR10073">
    <property type="entry name" value="DNA MISMATCH REPAIR PROTEIN MLH, PMS, MUTL"/>
    <property type="match status" value="1"/>
</dbReference>
<evidence type="ECO:0000259" key="7">
    <source>
        <dbReference type="SMART" id="SM00853"/>
    </source>
</evidence>
<dbReference type="InterPro" id="IPR036890">
    <property type="entry name" value="HATPase_C_sf"/>
</dbReference>
<dbReference type="Gene3D" id="3.30.1370.100">
    <property type="entry name" value="MutL, C-terminal domain, regulatory subdomain"/>
    <property type="match status" value="1"/>
</dbReference>
<organism evidence="9 10">
    <name type="scientific">Rhizosaccharibacter radicis</name>
    <dbReference type="NCBI Taxonomy" id="2782605"/>
    <lineage>
        <taxon>Bacteria</taxon>
        <taxon>Pseudomonadati</taxon>
        <taxon>Pseudomonadota</taxon>
        <taxon>Alphaproteobacteria</taxon>
        <taxon>Acetobacterales</taxon>
        <taxon>Acetobacteraceae</taxon>
        <taxon>Rhizosaccharibacter</taxon>
    </lineage>
</organism>
<keyword evidence="4 5" id="KW-0234">DNA repair</keyword>
<dbReference type="SUPFAM" id="SSF55874">
    <property type="entry name" value="ATPase domain of HSP90 chaperone/DNA topoisomerase II/histidine kinase"/>
    <property type="match status" value="1"/>
</dbReference>
<gene>
    <name evidence="5 9" type="primary">mutL</name>
    <name evidence="9" type="ORF">NFI88_16240</name>
</gene>
<dbReference type="SUPFAM" id="SSF118116">
    <property type="entry name" value="DNA mismatch repair protein MutL"/>
    <property type="match status" value="1"/>
</dbReference>
<keyword evidence="9" id="KW-0540">Nuclease</keyword>
<feature type="domain" description="MutL C-terminal dimerisation" evidence="7">
    <location>
        <begin position="571"/>
        <end position="720"/>
    </location>
</feature>
<evidence type="ECO:0000256" key="2">
    <source>
        <dbReference type="ARBA" id="ARBA00021975"/>
    </source>
</evidence>
<dbReference type="SMART" id="SM00853">
    <property type="entry name" value="MutL_C"/>
    <property type="match status" value="1"/>
</dbReference>
<comment type="similarity">
    <text evidence="1 5">Belongs to the DNA mismatch repair MutL/HexB family.</text>
</comment>
<dbReference type="Gene3D" id="3.30.230.10">
    <property type="match status" value="1"/>
</dbReference>
<feature type="compositionally biased region" description="Gly residues" evidence="6">
    <location>
        <begin position="423"/>
        <end position="437"/>
    </location>
</feature>
<dbReference type="InterPro" id="IPR013507">
    <property type="entry name" value="DNA_mismatch_S5_2-like"/>
</dbReference>
<dbReference type="Pfam" id="PF08676">
    <property type="entry name" value="MutL_C"/>
    <property type="match status" value="1"/>
</dbReference>
<accession>A0ABT1W3A7</accession>
<dbReference type="InterPro" id="IPR042121">
    <property type="entry name" value="MutL_C_regsub"/>
</dbReference>
<dbReference type="SUPFAM" id="SSF54211">
    <property type="entry name" value="Ribosomal protein S5 domain 2-like"/>
    <property type="match status" value="1"/>
</dbReference>
<evidence type="ECO:0000256" key="1">
    <source>
        <dbReference type="ARBA" id="ARBA00006082"/>
    </source>
</evidence>
<dbReference type="RefSeq" id="WP_422921212.1">
    <property type="nucleotide sequence ID" value="NZ_JAMZEJ010000011.1"/>
</dbReference>
<dbReference type="InterPro" id="IPR002099">
    <property type="entry name" value="MutL/Mlh/PMS"/>
</dbReference>
<evidence type="ECO:0000256" key="4">
    <source>
        <dbReference type="ARBA" id="ARBA00023204"/>
    </source>
</evidence>
<dbReference type="InterPro" id="IPR038973">
    <property type="entry name" value="MutL/Mlh/Pms-like"/>
</dbReference>
<evidence type="ECO:0000313" key="10">
    <source>
        <dbReference type="Proteomes" id="UP001524547"/>
    </source>
</evidence>
<comment type="function">
    <text evidence="5">This protein is involved in the repair of mismatches in DNA. It is required for dam-dependent methyl-directed DNA mismatch repair. May act as a 'molecular matchmaker', a protein that promotes the formation of a stable complex between two or more DNA-binding proteins in an ATP-dependent manner without itself being part of a final effector complex.</text>
</comment>
<evidence type="ECO:0000313" key="9">
    <source>
        <dbReference type="EMBL" id="MCQ8242383.1"/>
    </source>
</evidence>
<dbReference type="Proteomes" id="UP001524547">
    <property type="component" value="Unassembled WGS sequence"/>
</dbReference>
<feature type="compositionally biased region" description="Basic and acidic residues" evidence="6">
    <location>
        <begin position="554"/>
        <end position="566"/>
    </location>
</feature>
<dbReference type="PROSITE" id="PS00058">
    <property type="entry name" value="DNA_MISMATCH_REPAIR_1"/>
    <property type="match status" value="1"/>
</dbReference>
<feature type="region of interest" description="Disordered" evidence="6">
    <location>
        <begin position="388"/>
        <end position="566"/>
    </location>
</feature>
<dbReference type="Gene3D" id="3.30.565.10">
    <property type="entry name" value="Histidine kinase-like ATPase, C-terminal domain"/>
    <property type="match status" value="1"/>
</dbReference>
<dbReference type="CDD" id="cd16926">
    <property type="entry name" value="HATPase_MutL-MLH-PMS-like"/>
    <property type="match status" value="1"/>
</dbReference>
<evidence type="ECO:0000256" key="3">
    <source>
        <dbReference type="ARBA" id="ARBA00022763"/>
    </source>
</evidence>
<keyword evidence="9" id="KW-0378">Hydrolase</keyword>
<dbReference type="InterPro" id="IPR042120">
    <property type="entry name" value="MutL_C_dimsub"/>
</dbReference>
<evidence type="ECO:0000256" key="6">
    <source>
        <dbReference type="SAM" id="MobiDB-lite"/>
    </source>
</evidence>
<protein>
    <recommendedName>
        <fullName evidence="2 5">DNA mismatch repair protein MutL</fullName>
    </recommendedName>
</protein>